<protein>
    <submittedName>
        <fullName evidence="2">1,4-butanediol diacrylate esterase</fullName>
    </submittedName>
</protein>
<comment type="caution">
    <text evidence="2">The sequence shown here is derived from an EMBL/GenBank/DDBJ whole genome shotgun (WGS) entry which is preliminary data.</text>
</comment>
<dbReference type="InterPro" id="IPR050789">
    <property type="entry name" value="Diverse_Enzym_Activities"/>
</dbReference>
<gene>
    <name evidence="2" type="ORF">CVT23_09890</name>
</gene>
<dbReference type="InterPro" id="IPR012338">
    <property type="entry name" value="Beta-lactam/transpept-like"/>
</dbReference>
<keyword evidence="3" id="KW-1185">Reference proteome</keyword>
<evidence type="ECO:0000259" key="1">
    <source>
        <dbReference type="Pfam" id="PF00144"/>
    </source>
</evidence>
<reference evidence="2 3" key="1">
    <citation type="submission" date="2017-11" db="EMBL/GenBank/DDBJ databases">
        <title>Draft genome sequence of Rhizobiales bacterium SY3-13.</title>
        <authorList>
            <person name="Sun C."/>
        </authorList>
    </citation>
    <scope>NUCLEOTIDE SEQUENCE [LARGE SCALE GENOMIC DNA]</scope>
    <source>
        <strain evidence="2 3">SY3-13</strain>
    </source>
</reference>
<dbReference type="OrthoDB" id="9808046at2"/>
<dbReference type="InterPro" id="IPR001466">
    <property type="entry name" value="Beta-lactam-related"/>
</dbReference>
<accession>A0A2M9G2W5</accession>
<evidence type="ECO:0000313" key="2">
    <source>
        <dbReference type="EMBL" id="PJK30062.1"/>
    </source>
</evidence>
<dbReference type="Gene3D" id="3.40.710.10">
    <property type="entry name" value="DD-peptidase/beta-lactamase superfamily"/>
    <property type="match status" value="1"/>
</dbReference>
<proteinExistence type="predicted"/>
<dbReference type="Proteomes" id="UP000229498">
    <property type="component" value="Unassembled WGS sequence"/>
</dbReference>
<dbReference type="EMBL" id="PHIG01000031">
    <property type="protein sequence ID" value="PJK30062.1"/>
    <property type="molecule type" value="Genomic_DNA"/>
</dbReference>
<dbReference type="RefSeq" id="WP_109793335.1">
    <property type="nucleotide sequence ID" value="NZ_PHIG01000031.1"/>
</dbReference>
<dbReference type="Pfam" id="PF00144">
    <property type="entry name" value="Beta-lactamase"/>
    <property type="match status" value="1"/>
</dbReference>
<feature type="domain" description="Beta-lactamase-related" evidence="1">
    <location>
        <begin position="8"/>
        <end position="368"/>
    </location>
</feature>
<organism evidence="2 3">
    <name type="scientific">Minwuia thermotolerans</name>
    <dbReference type="NCBI Taxonomy" id="2056226"/>
    <lineage>
        <taxon>Bacteria</taxon>
        <taxon>Pseudomonadati</taxon>
        <taxon>Pseudomonadota</taxon>
        <taxon>Alphaproteobacteria</taxon>
        <taxon>Minwuiales</taxon>
        <taxon>Minwuiaceae</taxon>
        <taxon>Minwuia</taxon>
    </lineage>
</organism>
<dbReference type="AlphaFoldDB" id="A0A2M9G2W5"/>
<dbReference type="SUPFAM" id="SSF56601">
    <property type="entry name" value="beta-lactamase/transpeptidase-like"/>
    <property type="match status" value="1"/>
</dbReference>
<sequence length="387" mass="42113">MALQRDADRLLAEGVADGVVPGVVAMATDARSNFYTGEFGERALGSGDPMTADTVMWIASMTKPMAAAAAMQLVERGELDLDAPARTLAPWLGEAQVLEGFGPDGAPRLRPPAREITLRHLLTHSSGFGYTFWNAGLKRFNQMRERDGSDRLDSLRMPLVFDPGTDWQYGIGIDWAGVMVEEASGMSLGAFMAANLFEPLGMADTAFHVPNGRRGRLARMHGKTADSIGFVDRNPPETAPELEGGGGGIYSTMNDYVRFIRMILNQGRAGGEQVLKPETVRRMSVNQMGDLRVHPLKSQAPELTCDVDIFPGIEKSWGLSFMINEEPAPTGRSAGSLAWAGLANSHFWIDPARGVGGIFATQMFPFVEAGVTRLYQDYEKCVYDSLD</sequence>
<dbReference type="PANTHER" id="PTHR43283:SF3">
    <property type="entry name" value="BETA-LACTAMASE FAMILY PROTEIN (AFU_ORTHOLOGUE AFUA_5G07500)"/>
    <property type="match status" value="1"/>
</dbReference>
<dbReference type="PANTHER" id="PTHR43283">
    <property type="entry name" value="BETA-LACTAMASE-RELATED"/>
    <property type="match status" value="1"/>
</dbReference>
<name>A0A2M9G2W5_9PROT</name>
<evidence type="ECO:0000313" key="3">
    <source>
        <dbReference type="Proteomes" id="UP000229498"/>
    </source>
</evidence>